<comment type="subcellular location">
    <subcellularLocation>
        <location evidence="1 12">Cytoplasm</location>
    </subcellularLocation>
</comment>
<dbReference type="HAMAP" id="MF_02004">
    <property type="entry name" value="Val_tRNA_synth_type1"/>
    <property type="match status" value="1"/>
</dbReference>
<dbReference type="SUPFAM" id="SSF50677">
    <property type="entry name" value="ValRS/IleRS/LeuRS editing domain"/>
    <property type="match status" value="1"/>
</dbReference>
<dbReference type="PANTHER" id="PTHR11946">
    <property type="entry name" value="VALYL-TRNA SYNTHETASES"/>
    <property type="match status" value="1"/>
</dbReference>
<dbReference type="InterPro" id="IPR013155">
    <property type="entry name" value="M/V/L/I-tRNA-synth_anticd-bd"/>
</dbReference>
<keyword evidence="9 12" id="KW-0030">Aminoacyl-tRNA synthetase</keyword>
<dbReference type="InterPro" id="IPR010978">
    <property type="entry name" value="tRNA-bd_arm"/>
</dbReference>
<feature type="binding site" evidence="12">
    <location>
        <position position="536"/>
    </location>
    <ligand>
        <name>ATP</name>
        <dbReference type="ChEBI" id="CHEBI:30616"/>
    </ligand>
</feature>
<comment type="function">
    <text evidence="12">Catalyzes the attachment of valine to tRNA(Val). As ValRS can inadvertently accommodate and process structurally similar amino acids such as threonine, to avoid such errors, it has a 'posttransfer' editing activity that hydrolyzes mischarged Thr-tRNA(Val) in a tRNA-dependent manner.</text>
</comment>
<organism evidence="16 17">
    <name type="scientific">Desulfosporosinus lacus DSM 15449</name>
    <dbReference type="NCBI Taxonomy" id="1121420"/>
    <lineage>
        <taxon>Bacteria</taxon>
        <taxon>Bacillati</taxon>
        <taxon>Bacillota</taxon>
        <taxon>Clostridia</taxon>
        <taxon>Eubacteriales</taxon>
        <taxon>Desulfitobacteriaceae</taxon>
        <taxon>Desulfosporosinus</taxon>
    </lineage>
</organism>
<dbReference type="Gene3D" id="1.10.730.10">
    <property type="entry name" value="Isoleucyl-tRNA Synthetase, Domain 1"/>
    <property type="match status" value="1"/>
</dbReference>
<feature type="short sequence motif" description="'KMSKS' region" evidence="12">
    <location>
        <begin position="533"/>
        <end position="537"/>
    </location>
</feature>
<keyword evidence="17" id="KW-1185">Reference proteome</keyword>
<reference evidence="17" key="1">
    <citation type="submission" date="2016-11" db="EMBL/GenBank/DDBJ databases">
        <authorList>
            <person name="Varghese N."/>
            <person name="Submissions S."/>
        </authorList>
    </citation>
    <scope>NUCLEOTIDE SEQUENCE [LARGE SCALE GENOMIC DNA]</scope>
    <source>
        <strain evidence="17">DSM 15449</strain>
    </source>
</reference>
<dbReference type="CDD" id="cd00817">
    <property type="entry name" value="ValRS_core"/>
    <property type="match status" value="1"/>
</dbReference>
<proteinExistence type="inferred from homology"/>
<evidence type="ECO:0000256" key="1">
    <source>
        <dbReference type="ARBA" id="ARBA00004496"/>
    </source>
</evidence>
<evidence type="ECO:0000256" key="8">
    <source>
        <dbReference type="ARBA" id="ARBA00023054"/>
    </source>
</evidence>
<keyword evidence="8 12" id="KW-0175">Coiled coil</keyword>
<evidence type="ECO:0000256" key="12">
    <source>
        <dbReference type="HAMAP-Rule" id="MF_02004"/>
    </source>
</evidence>
<name>A0A1M5SCD3_9FIRM</name>
<dbReference type="Gene3D" id="3.40.50.620">
    <property type="entry name" value="HUPs"/>
    <property type="match status" value="2"/>
</dbReference>
<dbReference type="InterPro" id="IPR001412">
    <property type="entry name" value="aa-tRNA-synth_I_CS"/>
</dbReference>
<feature type="domain" description="Methionyl/Valyl/Leucyl/Isoleucyl-tRNA synthetase anticodon-binding" evidence="14">
    <location>
        <begin position="613"/>
        <end position="761"/>
    </location>
</feature>
<dbReference type="AlphaFoldDB" id="A0A1M5SCD3"/>
<feature type="domain" description="Aminoacyl-tRNA synthetase class Ia" evidence="13">
    <location>
        <begin position="25"/>
        <end position="572"/>
    </location>
</feature>
<feature type="domain" description="Valyl-tRNA synthetase tRNA-binding arm" evidence="15">
    <location>
        <begin position="820"/>
        <end position="885"/>
    </location>
</feature>
<dbReference type="InterPro" id="IPR009080">
    <property type="entry name" value="tRNAsynth_Ia_anticodon-bd"/>
</dbReference>
<dbReference type="Gene3D" id="1.10.287.380">
    <property type="entry name" value="Valyl-tRNA synthetase, C-terminal domain"/>
    <property type="match status" value="1"/>
</dbReference>
<evidence type="ECO:0000313" key="16">
    <source>
        <dbReference type="EMBL" id="SHH36176.1"/>
    </source>
</evidence>
<dbReference type="EMBL" id="FQXJ01000003">
    <property type="protein sequence ID" value="SHH36176.1"/>
    <property type="molecule type" value="Genomic_DNA"/>
</dbReference>
<dbReference type="InterPro" id="IPR009008">
    <property type="entry name" value="Val/Leu/Ile-tRNA-synth_edit"/>
</dbReference>
<dbReference type="FunFam" id="1.10.287.380:FF:000001">
    <property type="entry name" value="Valine--tRNA ligase"/>
    <property type="match status" value="1"/>
</dbReference>
<dbReference type="InterPro" id="IPR014729">
    <property type="entry name" value="Rossmann-like_a/b/a_fold"/>
</dbReference>
<comment type="catalytic activity">
    <reaction evidence="10 12">
        <text>tRNA(Val) + L-valine + ATP = L-valyl-tRNA(Val) + AMP + diphosphate</text>
        <dbReference type="Rhea" id="RHEA:10704"/>
        <dbReference type="Rhea" id="RHEA-COMP:9672"/>
        <dbReference type="Rhea" id="RHEA-COMP:9708"/>
        <dbReference type="ChEBI" id="CHEBI:30616"/>
        <dbReference type="ChEBI" id="CHEBI:33019"/>
        <dbReference type="ChEBI" id="CHEBI:57762"/>
        <dbReference type="ChEBI" id="CHEBI:78442"/>
        <dbReference type="ChEBI" id="CHEBI:78537"/>
        <dbReference type="ChEBI" id="CHEBI:456215"/>
        <dbReference type="EC" id="6.1.1.9"/>
    </reaction>
</comment>
<dbReference type="Pfam" id="PF08264">
    <property type="entry name" value="Anticodon_1"/>
    <property type="match status" value="1"/>
</dbReference>
<dbReference type="GO" id="GO:0002161">
    <property type="term" value="F:aminoacyl-tRNA deacylase activity"/>
    <property type="evidence" value="ECO:0007669"/>
    <property type="project" value="InterPro"/>
</dbReference>
<protein>
    <recommendedName>
        <fullName evidence="12">Valine--tRNA ligase</fullName>
        <ecNumber evidence="12">6.1.1.9</ecNumber>
    </recommendedName>
    <alternativeName>
        <fullName evidence="12">Valyl-tRNA synthetase</fullName>
        <shortName evidence="12">ValRS</shortName>
    </alternativeName>
</protein>
<gene>
    <name evidence="12" type="primary">valS</name>
    <name evidence="16" type="ORF">SAMN02746098_00811</name>
</gene>
<dbReference type="STRING" id="1121420.SAMN02746098_00811"/>
<dbReference type="InterPro" id="IPR002300">
    <property type="entry name" value="aa-tRNA-synth_Ia"/>
</dbReference>
<evidence type="ECO:0000256" key="3">
    <source>
        <dbReference type="ARBA" id="ARBA00022490"/>
    </source>
</evidence>
<sequence>MEENIAKTDTVEMAKTYDSSLVEGKWYQYWEDNGFFHEEVNKDKPAFSIVMPPPNVTGALHLGHAMDSTIQDILTRFKRMQGFNTLWVPGTDHAGIATQAKVEEQLAKEGTSRNELGREKFLERVWDWKRQYGGRITQQLRRLGSSCDWERERFTMDEGCSRSVREAFVDLYNKGLIYRGNYIVNWCPKCHTTISDIEVEHTDRDGNLYHLRYPVKGSQESLVVATTRPETMLGDTAVAVHPQDERYQHLIGKTLILPLMNREIPIIADEYVDREFGTGAVKITPAHDPNDFEIGLRHKLPQIIVLDKEAKMNENAGQYQGMDRFEARKAVVEDLKTAGVLVKIDAHSHAVGECYRCSTIIEPLVSKQWFVKMGPLAEPAIDVVRDGRLEFVPDRFDKIYLGWMENIRDWCISRQLWWGHRIPVWYCEKCGAEICSKEDPSSCPTCGADQLKQDPDVLDTWFSSGLWPFSTLGWPEKTPELEQFYPTSVLVTGRDIIFFWVARMIFMAMEFKKEVPFPKVMIHGLVLDAQGRKMSKSLGNGVDPIEVIDQYGADTLRFMLITGNTPGNDLRFHPERLEATRNFSNKIWNASRYVLLNLEDYEEGPRGELALADRWILTRYASTVENVTGALEKFDLGEAGRLLYEFIWNEFCDWYIELTKPRLYNKEDVLARHTAQSVLLEVLEGTLRLLHPFMPFLTEEIWQNFPVQGKSIMMQPWPEVPAYRDAVAEGNMTLLMEAIKAIRNIRAEMKVSPGQKVEIIILAPDQTQRAVLENGKADILKLAGGASVELFETLTEKPSQSASAVLGGVEIYLPLKGLMDLDKEVARIEKEISLALQDQQVLETKLNNPGFTSKAPAAVVAKERERLEGLSARRVALEERLNELKQG</sequence>
<keyword evidence="5 12" id="KW-0547">Nucleotide-binding</keyword>
<dbReference type="GO" id="GO:0006438">
    <property type="term" value="P:valyl-tRNA aminoacylation"/>
    <property type="evidence" value="ECO:0007669"/>
    <property type="project" value="UniProtKB-UniRule"/>
</dbReference>
<dbReference type="Pfam" id="PF00133">
    <property type="entry name" value="tRNA-synt_1"/>
    <property type="match status" value="1"/>
</dbReference>
<evidence type="ECO:0000256" key="5">
    <source>
        <dbReference type="ARBA" id="ARBA00022741"/>
    </source>
</evidence>
<feature type="coiled-coil region" evidence="12">
    <location>
        <begin position="818"/>
        <end position="887"/>
    </location>
</feature>
<evidence type="ECO:0000256" key="10">
    <source>
        <dbReference type="ARBA" id="ARBA00047552"/>
    </source>
</evidence>
<dbReference type="GO" id="GO:0005829">
    <property type="term" value="C:cytosol"/>
    <property type="evidence" value="ECO:0007669"/>
    <property type="project" value="TreeGrafter"/>
</dbReference>
<comment type="domain">
    <text evidence="12">ValRS has two distinct active sites: one for aminoacylation and one for editing. The misactivated threonine is translocated from the active site to the editing site.</text>
</comment>
<evidence type="ECO:0000256" key="2">
    <source>
        <dbReference type="ARBA" id="ARBA00011245"/>
    </source>
</evidence>
<keyword evidence="3 12" id="KW-0963">Cytoplasm</keyword>
<dbReference type="PROSITE" id="PS00178">
    <property type="entry name" value="AA_TRNA_LIGASE_I"/>
    <property type="match status" value="1"/>
</dbReference>
<dbReference type="SUPFAM" id="SSF46589">
    <property type="entry name" value="tRNA-binding arm"/>
    <property type="match status" value="1"/>
</dbReference>
<dbReference type="FunFam" id="1.10.730.10:FF:000014">
    <property type="entry name" value="Valine--tRNA ligase"/>
    <property type="match status" value="1"/>
</dbReference>
<evidence type="ECO:0000259" key="13">
    <source>
        <dbReference type="Pfam" id="PF00133"/>
    </source>
</evidence>
<dbReference type="InterPro" id="IPR033705">
    <property type="entry name" value="Anticodon_Ia_Val"/>
</dbReference>
<comment type="domain">
    <text evidence="12">The C-terminal coiled-coil domain is crucial for aminoacylation activity.</text>
</comment>
<keyword evidence="6 12" id="KW-0067">ATP-binding</keyword>
<dbReference type="GO" id="GO:0005524">
    <property type="term" value="F:ATP binding"/>
    <property type="evidence" value="ECO:0007669"/>
    <property type="project" value="UniProtKB-UniRule"/>
</dbReference>
<feature type="short sequence motif" description="'HIGH' region" evidence="12">
    <location>
        <begin position="54"/>
        <end position="64"/>
    </location>
</feature>
<dbReference type="Pfam" id="PF10458">
    <property type="entry name" value="Val_tRNA-synt_C"/>
    <property type="match status" value="1"/>
</dbReference>
<dbReference type="EC" id="6.1.1.9" evidence="12"/>
<dbReference type="NCBIfam" id="TIGR00422">
    <property type="entry name" value="valS"/>
    <property type="match status" value="1"/>
</dbReference>
<evidence type="ECO:0000313" key="17">
    <source>
        <dbReference type="Proteomes" id="UP000183954"/>
    </source>
</evidence>
<keyword evidence="7 12" id="KW-0648">Protein biosynthesis</keyword>
<evidence type="ECO:0000259" key="14">
    <source>
        <dbReference type="Pfam" id="PF08264"/>
    </source>
</evidence>
<comment type="subunit">
    <text evidence="2 12">Monomer.</text>
</comment>
<dbReference type="RefSeq" id="WP_073028026.1">
    <property type="nucleotide sequence ID" value="NZ_FQXJ01000003.1"/>
</dbReference>
<comment type="similarity">
    <text evidence="11 12">Belongs to the class-I aminoacyl-tRNA synthetase family. ValS type 1 subfamily.</text>
</comment>
<evidence type="ECO:0000256" key="9">
    <source>
        <dbReference type="ARBA" id="ARBA00023146"/>
    </source>
</evidence>
<dbReference type="PRINTS" id="PR00986">
    <property type="entry name" value="TRNASYNTHVAL"/>
</dbReference>
<evidence type="ECO:0000259" key="15">
    <source>
        <dbReference type="Pfam" id="PF10458"/>
    </source>
</evidence>
<dbReference type="SUPFAM" id="SSF47323">
    <property type="entry name" value="Anticodon-binding domain of a subclass of class I aminoacyl-tRNA synthetases"/>
    <property type="match status" value="1"/>
</dbReference>
<dbReference type="InterPro" id="IPR019499">
    <property type="entry name" value="Val-tRNA_synth_tRNA-bd"/>
</dbReference>
<dbReference type="NCBIfam" id="NF004349">
    <property type="entry name" value="PRK05729.1"/>
    <property type="match status" value="1"/>
</dbReference>
<dbReference type="OrthoDB" id="9810365at2"/>
<evidence type="ECO:0000256" key="11">
    <source>
        <dbReference type="ARBA" id="ARBA00060830"/>
    </source>
</evidence>
<dbReference type="PANTHER" id="PTHR11946:SF93">
    <property type="entry name" value="VALINE--TRNA LIGASE, CHLOROPLASTIC_MITOCHONDRIAL 2"/>
    <property type="match status" value="1"/>
</dbReference>
<dbReference type="InterPro" id="IPR037118">
    <property type="entry name" value="Val-tRNA_synth_C_sf"/>
</dbReference>
<dbReference type="FunFam" id="3.40.50.620:FF:000098">
    <property type="entry name" value="Valine--tRNA ligase"/>
    <property type="match status" value="1"/>
</dbReference>
<keyword evidence="4 12" id="KW-0436">Ligase</keyword>
<dbReference type="FunFam" id="3.40.50.620:FF:000032">
    <property type="entry name" value="Valine--tRNA ligase"/>
    <property type="match status" value="1"/>
</dbReference>
<evidence type="ECO:0000256" key="4">
    <source>
        <dbReference type="ARBA" id="ARBA00022598"/>
    </source>
</evidence>
<dbReference type="GO" id="GO:0004832">
    <property type="term" value="F:valine-tRNA ligase activity"/>
    <property type="evidence" value="ECO:0007669"/>
    <property type="project" value="UniProtKB-UniRule"/>
</dbReference>
<accession>A0A1M5SCD3</accession>
<dbReference type="SUPFAM" id="SSF52374">
    <property type="entry name" value="Nucleotidylyl transferase"/>
    <property type="match status" value="1"/>
</dbReference>
<dbReference type="InterPro" id="IPR002303">
    <property type="entry name" value="Valyl-tRNA_ligase"/>
</dbReference>
<dbReference type="CDD" id="cd07962">
    <property type="entry name" value="Anticodon_Ia_Val"/>
    <property type="match status" value="1"/>
</dbReference>
<dbReference type="Proteomes" id="UP000183954">
    <property type="component" value="Unassembled WGS sequence"/>
</dbReference>
<evidence type="ECO:0000256" key="6">
    <source>
        <dbReference type="ARBA" id="ARBA00022840"/>
    </source>
</evidence>
<evidence type="ECO:0000256" key="7">
    <source>
        <dbReference type="ARBA" id="ARBA00022917"/>
    </source>
</evidence>